<feature type="domain" description="HTH luxR-type" evidence="3">
    <location>
        <begin position="866"/>
        <end position="932"/>
    </location>
</feature>
<name>A0AB39MM99_9ACTN</name>
<dbReference type="GO" id="GO:0005524">
    <property type="term" value="F:ATP binding"/>
    <property type="evidence" value="ECO:0007669"/>
    <property type="project" value="UniProtKB-KW"/>
</dbReference>
<dbReference type="Gene3D" id="3.40.50.300">
    <property type="entry name" value="P-loop containing nucleotide triphosphate hydrolases"/>
    <property type="match status" value="1"/>
</dbReference>
<dbReference type="GO" id="GO:0005737">
    <property type="term" value="C:cytoplasm"/>
    <property type="evidence" value="ECO:0007669"/>
    <property type="project" value="TreeGrafter"/>
</dbReference>
<dbReference type="CDD" id="cd06170">
    <property type="entry name" value="LuxR_C_like"/>
    <property type="match status" value="1"/>
</dbReference>
<dbReference type="InterPro" id="IPR036388">
    <property type="entry name" value="WH-like_DNA-bd_sf"/>
</dbReference>
<accession>A0AB39MM99</accession>
<dbReference type="PRINTS" id="PR01874">
    <property type="entry name" value="DNAREPAIRADA"/>
</dbReference>
<dbReference type="PROSITE" id="PS50043">
    <property type="entry name" value="HTH_LUXR_2"/>
    <property type="match status" value="1"/>
</dbReference>
<reference evidence="4" key="1">
    <citation type="submission" date="2024-07" db="EMBL/GenBank/DDBJ databases">
        <authorList>
            <person name="Yu S.T."/>
        </authorList>
    </citation>
    <scope>NUCLEOTIDE SEQUENCE</scope>
    <source>
        <strain evidence="4">R08</strain>
    </source>
</reference>
<dbReference type="PROSITE" id="PS00622">
    <property type="entry name" value="HTH_LUXR_1"/>
    <property type="match status" value="1"/>
</dbReference>
<dbReference type="Gene3D" id="1.10.10.10">
    <property type="entry name" value="Winged helix-like DNA-binding domain superfamily/Winged helix DNA-binding domain"/>
    <property type="match status" value="1"/>
</dbReference>
<protein>
    <submittedName>
        <fullName evidence="4">AAA family ATPase</fullName>
    </submittedName>
</protein>
<keyword evidence="2" id="KW-0067">ATP-binding</keyword>
<dbReference type="GO" id="GO:0004016">
    <property type="term" value="F:adenylate cyclase activity"/>
    <property type="evidence" value="ECO:0007669"/>
    <property type="project" value="TreeGrafter"/>
</dbReference>
<dbReference type="EMBL" id="CP163431">
    <property type="protein sequence ID" value="XDQ05888.1"/>
    <property type="molecule type" value="Genomic_DNA"/>
</dbReference>
<evidence type="ECO:0000256" key="1">
    <source>
        <dbReference type="ARBA" id="ARBA00022741"/>
    </source>
</evidence>
<dbReference type="GO" id="GO:0003677">
    <property type="term" value="F:DNA binding"/>
    <property type="evidence" value="ECO:0007669"/>
    <property type="project" value="InterPro"/>
</dbReference>
<dbReference type="PANTHER" id="PTHR16305:SF35">
    <property type="entry name" value="TRANSCRIPTIONAL ACTIVATOR DOMAIN"/>
    <property type="match status" value="1"/>
</dbReference>
<dbReference type="Pfam" id="PF13191">
    <property type="entry name" value="AAA_16"/>
    <property type="match status" value="1"/>
</dbReference>
<keyword evidence="1" id="KW-0547">Nucleotide-binding</keyword>
<evidence type="ECO:0000259" key="3">
    <source>
        <dbReference type="PROSITE" id="PS50043"/>
    </source>
</evidence>
<dbReference type="AlphaFoldDB" id="A0AB39MM99"/>
<dbReference type="PRINTS" id="PR00038">
    <property type="entry name" value="HTHLUXR"/>
</dbReference>
<dbReference type="PANTHER" id="PTHR16305">
    <property type="entry name" value="TESTICULAR SOLUBLE ADENYLYL CYCLASE"/>
    <property type="match status" value="1"/>
</dbReference>
<evidence type="ECO:0000256" key="2">
    <source>
        <dbReference type="ARBA" id="ARBA00022840"/>
    </source>
</evidence>
<dbReference type="RefSeq" id="WP_369190969.1">
    <property type="nucleotide sequence ID" value="NZ_CP163431.1"/>
</dbReference>
<dbReference type="SUPFAM" id="SSF52540">
    <property type="entry name" value="P-loop containing nucleoside triphosphate hydrolases"/>
    <property type="match status" value="1"/>
</dbReference>
<dbReference type="SUPFAM" id="SSF46894">
    <property type="entry name" value="C-terminal effector domain of the bipartite response regulators"/>
    <property type="match status" value="1"/>
</dbReference>
<dbReference type="Pfam" id="PF00196">
    <property type="entry name" value="GerE"/>
    <property type="match status" value="1"/>
</dbReference>
<dbReference type="SMART" id="SM00421">
    <property type="entry name" value="HTH_LUXR"/>
    <property type="match status" value="1"/>
</dbReference>
<dbReference type="InterPro" id="IPR027417">
    <property type="entry name" value="P-loop_NTPase"/>
</dbReference>
<evidence type="ECO:0000313" key="4">
    <source>
        <dbReference type="EMBL" id="XDQ05888.1"/>
    </source>
</evidence>
<dbReference type="GO" id="GO:0006355">
    <property type="term" value="P:regulation of DNA-templated transcription"/>
    <property type="evidence" value="ECO:0007669"/>
    <property type="project" value="InterPro"/>
</dbReference>
<dbReference type="InterPro" id="IPR016032">
    <property type="entry name" value="Sig_transdc_resp-reg_C-effctor"/>
</dbReference>
<gene>
    <name evidence="4" type="ORF">AB5J58_39570</name>
</gene>
<dbReference type="InterPro" id="IPR041664">
    <property type="entry name" value="AAA_16"/>
</dbReference>
<organism evidence="4">
    <name type="scientific">Streptomyces sp. R08</name>
    <dbReference type="NCBI Taxonomy" id="3238624"/>
    <lineage>
        <taxon>Bacteria</taxon>
        <taxon>Bacillati</taxon>
        <taxon>Actinomycetota</taxon>
        <taxon>Actinomycetes</taxon>
        <taxon>Kitasatosporales</taxon>
        <taxon>Streptomycetaceae</taxon>
        <taxon>Streptomyces</taxon>
    </lineage>
</organism>
<dbReference type="InterPro" id="IPR000792">
    <property type="entry name" value="Tscrpt_reg_LuxR_C"/>
</dbReference>
<sequence>MASAALTPPALIGRSAELAFLDRHFDTDLASGAALMLTGEPGVGKSALLDAAAVRTAAAGFQVLRISGCPFQRGVGFSALNQLLQPLADGIPALPARQAETLQAVRGLSEEQPTELLAIANAVHALLALTAAEDGPVALIVDDVAWVDRSSATVLGTLARSLRVGPITVLGASRTGDESFLSSIGITEYEVQPLDDVAANELVSERFPAMTARVRRRLVAEARGNPLALLELPVPLNSLQQTERGTLPAALPLTERLKGIFSTRVAALPDATRKLLLLAVLDGSGELHILQRALGAPDGLAGLSPAERAGLVQVRGGTGRLEFRHPLTRSAVMELSTSEERRWAHRALAAEFPEGSEHRARHLADAAVGPDDQVAALLHEVAYSTLRRGDAVGAISTLLRASELSGSGTAKARRLAEAACLGANITGDLRNVRALLDNAGHADPTGLGSLAAATAAASELLNGEGDVDTAHRLLLGAINTHVWPEDGETVEDIFREALNTLLLVCFYGGRPELWRSFEEVVRRRRPPTSRRLLPLILGTFADPAYGALPFLDRLDHLISGLHQQTDPVRVFGLGLSASYTDRLPGCRSALRRVVDDGRDGGAVALAIQAQFLLANDAYASGQWDELLEVTAEGLGWCETHDYRLAASTGHFQRGLVAAARGDAATAREIADRLVSWGNPRGLGALRVYAAQIRALSALGGADFDAAHRLLRALGTPGEVPHFAPQALWPLLDFTEAAARTDRHEESAAHVAAIRKSDIPSISPRLAMVTDAAEAMSVPDFIDHDLFEAAIATPGAERWPFDWARICLAYGERLRRAKAGGAARVHLDAALGTFERLGAAPWSARAADELRASGIPVRHLEPAGSELLARHTLLTPQERVAAQLAATGLTNKQIAARLFLSPRTVAAHLRSVFRKLNVTSRGGLRDALTGPVR</sequence>
<proteinExistence type="predicted"/>